<protein>
    <recommendedName>
        <fullName evidence="3">TIR domain-containing protein</fullName>
    </recommendedName>
</protein>
<evidence type="ECO:0008006" key="3">
    <source>
        <dbReference type="Google" id="ProtNLM"/>
    </source>
</evidence>
<evidence type="ECO:0000313" key="1">
    <source>
        <dbReference type="EMBL" id="NYT27576.1"/>
    </source>
</evidence>
<sequence length="521" mass="59450">MNIGYSKRKDSNIQQLKGRHFIGGKGIGKLALLSCAKKISIITKTSETDYVGGVIDNNKLDQDISDGVNAQDSKLSEIDDVVFLDYKKGHTKGTIIYFEDIHEGIKNKLGYIKTLIALSFKFSLIDEEFNIFVGGKEITIEELKPLAEKTQFFWNINAISDPYLDMLEQQNSLKNKGSVDSEIGVNGFIASTEKPSGLTIRTMDEKVGVDLFVNGRLREKNILSHTPDFATRHIASYLYGQIHFDLLDDGTLTDRMTTSREGIKEGDEEYAKLIKEFKDNIFEQISKEWNEWRNEIKVIKPDITDTSLSTFSAFTESKQTAINEFLNVDEGEDLKEKAKQMIANISPAESSNKKILITHSSEDSEQANIIYELLLFCGFLPKEILYTSSNNIDSKTPEGTNTLGYIRKFFVNDWFKKPYVFFIASQNMENSWYACLEVGAFWVVENTHKIATIKPYEPKLPLNPDNHIYLTFNDKNQCDKEYLFEMFKEISENFSKDCLDKKSFLNEFSQIISASDTEKCK</sequence>
<dbReference type="InterPro" id="IPR036890">
    <property type="entry name" value="HATPase_C_sf"/>
</dbReference>
<dbReference type="Gene3D" id="3.30.565.10">
    <property type="entry name" value="Histidine kinase-like ATPase, C-terminal domain"/>
    <property type="match status" value="1"/>
</dbReference>
<evidence type="ECO:0000313" key="2">
    <source>
        <dbReference type="Proteomes" id="UP000568751"/>
    </source>
</evidence>
<dbReference type="AlphaFoldDB" id="A0A853F203"/>
<reference evidence="1 2" key="1">
    <citation type="submission" date="2020-05" db="EMBL/GenBank/DDBJ databases">
        <title>Horizontal transmission and recombination maintain forever young bacterial symbiont genomes.</title>
        <authorList>
            <person name="Russell S.L."/>
            <person name="Pepper-Tunick E."/>
            <person name="Svedberg J."/>
            <person name="Byrne A."/>
            <person name="Ruelas Castillo J."/>
            <person name="Vollmers C."/>
            <person name="Beinart R.A."/>
            <person name="Corbett-Detig R."/>
        </authorList>
    </citation>
    <scope>NUCLEOTIDE SEQUENCE [LARGE SCALE GENOMIC DNA]</scope>
    <source>
        <strain evidence="1">455</strain>
    </source>
</reference>
<proteinExistence type="predicted"/>
<dbReference type="Proteomes" id="UP000568751">
    <property type="component" value="Unassembled WGS sequence"/>
</dbReference>
<dbReference type="EMBL" id="JACCHT010000001">
    <property type="protein sequence ID" value="NYT27576.1"/>
    <property type="molecule type" value="Genomic_DNA"/>
</dbReference>
<organism evidence="1 2">
    <name type="scientific">Candidatus Thiodubiliella endoseptemdiera</name>
    <dbReference type="NCBI Taxonomy" id="2738886"/>
    <lineage>
        <taxon>Bacteria</taxon>
        <taxon>Pseudomonadati</taxon>
        <taxon>Pseudomonadota</taxon>
        <taxon>Gammaproteobacteria</taxon>
        <taxon>Candidatus Pseudothioglobaceae</taxon>
        <taxon>Candidatus Thiodubiliella</taxon>
    </lineage>
</organism>
<comment type="caution">
    <text evidence="1">The sequence shown here is derived from an EMBL/GenBank/DDBJ whole genome shotgun (WGS) entry which is preliminary data.</text>
</comment>
<gene>
    <name evidence="1" type="ORF">H0A76_06565</name>
</gene>
<accession>A0A853F203</accession>
<name>A0A853F203_9GAMM</name>